<keyword evidence="13" id="KW-1185">Reference proteome</keyword>
<keyword evidence="8 11" id="KW-0808">Transferase</keyword>
<evidence type="ECO:0000256" key="1">
    <source>
        <dbReference type="ARBA" id="ARBA00002197"/>
    </source>
</evidence>
<dbReference type="FunFam" id="3.40.50.10210:FF:000001">
    <property type="entry name" value="Nicotinate-nucleotide--dimethylbenzimidazole phosphoribosyltransferase"/>
    <property type="match status" value="1"/>
</dbReference>
<dbReference type="InterPro" id="IPR017846">
    <property type="entry name" value="Nict_dMeBzImd_PRibTrfase_bact"/>
</dbReference>
<dbReference type="Pfam" id="PF02277">
    <property type="entry name" value="DBI_PRT"/>
    <property type="match status" value="1"/>
</dbReference>
<dbReference type="EMBL" id="JPVP01000052">
    <property type="protein sequence ID" value="KGR86151.1"/>
    <property type="molecule type" value="Genomic_DNA"/>
</dbReference>
<dbReference type="Proteomes" id="UP000030437">
    <property type="component" value="Unassembled WGS sequence"/>
</dbReference>
<dbReference type="OrthoDB" id="9781491at2"/>
<comment type="catalytic activity">
    <reaction evidence="10 11">
        <text>5,6-dimethylbenzimidazole + nicotinate beta-D-ribonucleotide = alpha-ribazole 5'-phosphate + nicotinate + H(+)</text>
        <dbReference type="Rhea" id="RHEA:11196"/>
        <dbReference type="ChEBI" id="CHEBI:15378"/>
        <dbReference type="ChEBI" id="CHEBI:15890"/>
        <dbReference type="ChEBI" id="CHEBI:32544"/>
        <dbReference type="ChEBI" id="CHEBI:57502"/>
        <dbReference type="ChEBI" id="CHEBI:57918"/>
        <dbReference type="EC" id="2.4.2.21"/>
    </reaction>
</comment>
<dbReference type="NCBIfam" id="NF000996">
    <property type="entry name" value="PRK00105.1"/>
    <property type="match status" value="1"/>
</dbReference>
<evidence type="ECO:0000256" key="9">
    <source>
        <dbReference type="ARBA" id="ARBA00030686"/>
    </source>
</evidence>
<dbReference type="EC" id="2.4.2.21" evidence="4 11"/>
<protein>
    <recommendedName>
        <fullName evidence="5 11">Nicotinate-nucleotide--dimethylbenzimidazole phosphoribosyltransferase</fullName>
        <shortName evidence="11">NN:DBI PRT</shortName>
        <ecNumber evidence="4 11">2.4.2.21</ecNumber>
    </recommendedName>
    <alternativeName>
        <fullName evidence="9 11">N(1)-alpha-phosphoribosyltransferase</fullName>
    </alternativeName>
</protein>
<dbReference type="GO" id="GO:0009236">
    <property type="term" value="P:cobalamin biosynthetic process"/>
    <property type="evidence" value="ECO:0007669"/>
    <property type="project" value="UniProtKB-UniRule"/>
</dbReference>
<reference evidence="12 13" key="1">
    <citation type="submission" date="2014-02" db="EMBL/GenBank/DDBJ databases">
        <title>Draft genome sequence of Lysinibacillus odysseyi NBRC 100172.</title>
        <authorList>
            <person name="Zhang F."/>
            <person name="Wang G."/>
            <person name="Zhang L."/>
        </authorList>
    </citation>
    <scope>NUCLEOTIDE SEQUENCE [LARGE SCALE GENOMIC DNA]</scope>
    <source>
        <strain evidence="12 13">NBRC 100172</strain>
    </source>
</reference>
<dbReference type="NCBIfam" id="TIGR03160">
    <property type="entry name" value="cobT_DBIPRT"/>
    <property type="match status" value="1"/>
</dbReference>
<evidence type="ECO:0000256" key="3">
    <source>
        <dbReference type="ARBA" id="ARBA00007110"/>
    </source>
</evidence>
<dbReference type="InterPro" id="IPR023195">
    <property type="entry name" value="Nict_dMeBzImd_PRibTrfase_N"/>
</dbReference>
<dbReference type="GO" id="GO:0008939">
    <property type="term" value="F:nicotinate-nucleotide-dimethylbenzimidazole phosphoribosyltransferase activity"/>
    <property type="evidence" value="ECO:0007669"/>
    <property type="project" value="UniProtKB-UniRule"/>
</dbReference>
<dbReference type="eggNOG" id="COG2038">
    <property type="taxonomic scope" value="Bacteria"/>
</dbReference>
<dbReference type="UniPathway" id="UPA00061">
    <property type="reaction ID" value="UER00516"/>
</dbReference>
<dbReference type="STRING" id="1220589.CD32_07065"/>
<feature type="active site" description="Proton acceptor" evidence="11">
    <location>
        <position position="312"/>
    </location>
</feature>
<keyword evidence="7 11" id="KW-0328">Glycosyltransferase</keyword>
<evidence type="ECO:0000256" key="5">
    <source>
        <dbReference type="ARBA" id="ARBA00015486"/>
    </source>
</evidence>
<evidence type="ECO:0000256" key="2">
    <source>
        <dbReference type="ARBA" id="ARBA00005049"/>
    </source>
</evidence>
<dbReference type="Gene3D" id="3.40.50.10210">
    <property type="match status" value="1"/>
</dbReference>
<dbReference type="HAMAP" id="MF_00230">
    <property type="entry name" value="CobT"/>
    <property type="match status" value="1"/>
</dbReference>
<evidence type="ECO:0000313" key="13">
    <source>
        <dbReference type="Proteomes" id="UP000030437"/>
    </source>
</evidence>
<evidence type="ECO:0000256" key="7">
    <source>
        <dbReference type="ARBA" id="ARBA00022676"/>
    </source>
</evidence>
<comment type="similarity">
    <text evidence="3 11">Belongs to the CobT family.</text>
</comment>
<dbReference type="Gene3D" id="1.10.1610.10">
    <property type="match status" value="1"/>
</dbReference>
<evidence type="ECO:0000313" key="12">
    <source>
        <dbReference type="EMBL" id="KGR86151.1"/>
    </source>
</evidence>
<dbReference type="AlphaFoldDB" id="A0A0A3IN24"/>
<evidence type="ECO:0000256" key="11">
    <source>
        <dbReference type="HAMAP-Rule" id="MF_00230"/>
    </source>
</evidence>
<sequence length="344" mass="36599">MLTFSVPPLHHEKMDEAKEYIDSLTKPQGSLGRLEELAIHLAGMTGDIQPEILPASLVFCADHGIVEENVSASPQEVTYEMALNMVGGGAGISVFSRMIGAPLKVYDLGIVRPVPHDDVINKKVREKGTANFLKERAMTEEEAWEAIEVGYEAARQAIKEGAGCLIVGELGIGNTTASSAILASILDIDPEIVAGRGSGINDQQLIRKIEVCRQALALHKPNKHDAIDLLSKVGGLDIAGMAGAMVGAAEMRTPILLDGFICTVSACLAELLAPGSVDYMILSHSSVEPGHKIAADYLHKKPLVELDLRLGEGTGAAVSYPIIKAANVMVKDMATFNSARVSQK</sequence>
<comment type="caution">
    <text evidence="12">The sequence shown here is derived from an EMBL/GenBank/DDBJ whole genome shotgun (WGS) entry which is preliminary data.</text>
</comment>
<gene>
    <name evidence="11" type="primary">cobT</name>
    <name evidence="12" type="ORF">CD32_07065</name>
</gene>
<evidence type="ECO:0000256" key="6">
    <source>
        <dbReference type="ARBA" id="ARBA00022573"/>
    </source>
</evidence>
<organism evidence="12 13">
    <name type="scientific">Lysinibacillus odysseyi 34hs-1 = NBRC 100172</name>
    <dbReference type="NCBI Taxonomy" id="1220589"/>
    <lineage>
        <taxon>Bacteria</taxon>
        <taxon>Bacillati</taxon>
        <taxon>Bacillota</taxon>
        <taxon>Bacilli</taxon>
        <taxon>Bacillales</taxon>
        <taxon>Bacillaceae</taxon>
        <taxon>Lysinibacillus</taxon>
    </lineage>
</organism>
<name>A0A0A3IN24_9BACI</name>
<dbReference type="CDD" id="cd02439">
    <property type="entry name" value="DMB-PRT_CobT"/>
    <property type="match status" value="1"/>
</dbReference>
<evidence type="ECO:0000256" key="4">
    <source>
        <dbReference type="ARBA" id="ARBA00011991"/>
    </source>
</evidence>
<dbReference type="SUPFAM" id="SSF52733">
    <property type="entry name" value="Nicotinate mononucleotide:5,6-dimethylbenzimidazole phosphoribosyltransferase (CobT)"/>
    <property type="match status" value="1"/>
</dbReference>
<evidence type="ECO:0000256" key="8">
    <source>
        <dbReference type="ARBA" id="ARBA00022679"/>
    </source>
</evidence>
<dbReference type="InterPro" id="IPR036087">
    <property type="entry name" value="Nict_dMeBzImd_PRibTrfase_sf"/>
</dbReference>
<comment type="function">
    <text evidence="1 11">Catalyzes the synthesis of alpha-ribazole-5'-phosphate from nicotinate mononucleotide (NAMN) and 5,6-dimethylbenzimidazole (DMB).</text>
</comment>
<dbReference type="InterPro" id="IPR003200">
    <property type="entry name" value="Nict_dMeBzImd_PRibTrfase"/>
</dbReference>
<comment type="pathway">
    <text evidence="2 11">Nucleoside biosynthesis; alpha-ribazole biosynthesis; alpha-ribazole from 5,6-dimethylbenzimidazole: step 1/2.</text>
</comment>
<keyword evidence="6 11" id="KW-0169">Cobalamin biosynthesis</keyword>
<accession>A0A0A3IN24</accession>
<dbReference type="PANTHER" id="PTHR43463:SF1">
    <property type="entry name" value="NICOTINATE-NUCLEOTIDE--DIMETHYLBENZIMIDAZOLE PHOSPHORIBOSYLTRANSFERASE"/>
    <property type="match status" value="1"/>
</dbReference>
<evidence type="ECO:0000256" key="10">
    <source>
        <dbReference type="ARBA" id="ARBA00047340"/>
    </source>
</evidence>
<dbReference type="RefSeq" id="WP_036152808.1">
    <property type="nucleotide sequence ID" value="NZ_AVCX01000009.1"/>
</dbReference>
<proteinExistence type="inferred from homology"/>
<dbReference type="PANTHER" id="PTHR43463">
    <property type="entry name" value="NICOTINATE-NUCLEOTIDE--DIMETHYLBENZIMIDAZOLE PHOSPHORIBOSYLTRANSFERASE"/>
    <property type="match status" value="1"/>
</dbReference>